<keyword evidence="3" id="KW-1185">Reference proteome</keyword>
<protein>
    <submittedName>
        <fullName evidence="2">Immobilization antigen</fullName>
    </submittedName>
</protein>
<dbReference type="HOGENOM" id="CLU_046082_0_0_1"/>
<sequence>MRKLIIIVLVLVSYVQSQICPSYASWVAGSTNACQCNNGYYGTSPSTCKACPDNSWSTQGSTNTGPSITVSACNQCAPGYFVSTVAVTTPGSEAAAKCTTCGTTHSTPNTMATTQQTISDCNTCMDGYYLTVVAVTGGSAAAATCQACASQGAITRLRATDTPQTANDCNLCLPGYWVSSAFAQGGPAIRCTACPPGLTNSASATGATGLQTIASCDTCPIGFYVTAIAQSGGPVSCAPCPPNSSSPPSKNLGFCTCFDTNAPALSSSVTSCACKTNYFGSVATAPLAASGCVLCNDPNANYSLINGKCACRANTYGTPTSNATTPPTSSTCYNCPTDATSPAGTTEKAGCNNSKILLPLVTLLFSLILLL</sequence>
<dbReference type="GeneID" id="7827724"/>
<evidence type="ECO:0000256" key="1">
    <source>
        <dbReference type="SAM" id="SignalP"/>
    </source>
</evidence>
<dbReference type="KEGG" id="tet:TTHERM_00798060"/>
<feature type="signal peptide" evidence="1">
    <location>
        <begin position="1"/>
        <end position="17"/>
    </location>
</feature>
<dbReference type="AlphaFoldDB" id="Q23UC0"/>
<keyword evidence="1" id="KW-0732">Signal</keyword>
<accession>Q23UC0</accession>
<dbReference type="Proteomes" id="UP000009168">
    <property type="component" value="Unassembled WGS sequence"/>
</dbReference>
<dbReference type="EMBL" id="GG662628">
    <property type="protein sequence ID" value="EAS00145.1"/>
    <property type="molecule type" value="Genomic_DNA"/>
</dbReference>
<name>Q23UC0_TETTS</name>
<evidence type="ECO:0000313" key="2">
    <source>
        <dbReference type="EMBL" id="EAS00145.1"/>
    </source>
</evidence>
<proteinExistence type="predicted"/>
<dbReference type="RefSeq" id="XP_001020390.1">
    <property type="nucleotide sequence ID" value="XM_001020390.1"/>
</dbReference>
<reference evidence="3" key="1">
    <citation type="journal article" date="2006" name="PLoS Biol.">
        <title>Macronuclear genome sequence of the ciliate Tetrahymena thermophila, a model eukaryote.</title>
        <authorList>
            <person name="Eisen J.A."/>
            <person name="Coyne R.S."/>
            <person name="Wu M."/>
            <person name="Wu D."/>
            <person name="Thiagarajan M."/>
            <person name="Wortman J.R."/>
            <person name="Badger J.H."/>
            <person name="Ren Q."/>
            <person name="Amedeo P."/>
            <person name="Jones K.M."/>
            <person name="Tallon L.J."/>
            <person name="Delcher A.L."/>
            <person name="Salzberg S.L."/>
            <person name="Silva J.C."/>
            <person name="Haas B.J."/>
            <person name="Majoros W.H."/>
            <person name="Farzad M."/>
            <person name="Carlton J.M."/>
            <person name="Smith R.K. Jr."/>
            <person name="Garg J."/>
            <person name="Pearlman R.E."/>
            <person name="Karrer K.M."/>
            <person name="Sun L."/>
            <person name="Manning G."/>
            <person name="Elde N.C."/>
            <person name="Turkewitz A.P."/>
            <person name="Asai D.J."/>
            <person name="Wilkes D.E."/>
            <person name="Wang Y."/>
            <person name="Cai H."/>
            <person name="Collins K."/>
            <person name="Stewart B.A."/>
            <person name="Lee S.R."/>
            <person name="Wilamowska K."/>
            <person name="Weinberg Z."/>
            <person name="Ruzzo W.L."/>
            <person name="Wloga D."/>
            <person name="Gaertig J."/>
            <person name="Frankel J."/>
            <person name="Tsao C.-C."/>
            <person name="Gorovsky M.A."/>
            <person name="Keeling P.J."/>
            <person name="Waller R.F."/>
            <person name="Patron N.J."/>
            <person name="Cherry J.M."/>
            <person name="Stover N.A."/>
            <person name="Krieger C.J."/>
            <person name="del Toro C."/>
            <person name="Ryder H.F."/>
            <person name="Williamson S.C."/>
            <person name="Barbeau R.A."/>
            <person name="Hamilton E.P."/>
            <person name="Orias E."/>
        </authorList>
    </citation>
    <scope>NUCLEOTIDE SEQUENCE [LARGE SCALE GENOMIC DNA]</scope>
    <source>
        <strain evidence="3">SB210</strain>
    </source>
</reference>
<evidence type="ECO:0000313" key="3">
    <source>
        <dbReference type="Proteomes" id="UP000009168"/>
    </source>
</evidence>
<organism evidence="2 3">
    <name type="scientific">Tetrahymena thermophila (strain SB210)</name>
    <dbReference type="NCBI Taxonomy" id="312017"/>
    <lineage>
        <taxon>Eukaryota</taxon>
        <taxon>Sar</taxon>
        <taxon>Alveolata</taxon>
        <taxon>Ciliophora</taxon>
        <taxon>Intramacronucleata</taxon>
        <taxon>Oligohymenophorea</taxon>
        <taxon>Hymenostomatida</taxon>
        <taxon>Tetrahymenina</taxon>
        <taxon>Tetrahymenidae</taxon>
        <taxon>Tetrahymena</taxon>
    </lineage>
</organism>
<gene>
    <name evidence="2" type="ORF">TTHERM_00798060</name>
</gene>
<feature type="chain" id="PRO_5004202385" evidence="1">
    <location>
        <begin position="18"/>
        <end position="371"/>
    </location>
</feature>
<dbReference type="InParanoid" id="Q23UC0"/>